<keyword evidence="5 17" id="KW-1003">Cell membrane</keyword>
<evidence type="ECO:0000256" key="8">
    <source>
        <dbReference type="ARBA" id="ARBA00022960"/>
    </source>
</evidence>
<dbReference type="GO" id="GO:0008360">
    <property type="term" value="P:regulation of cell shape"/>
    <property type="evidence" value="ECO:0007669"/>
    <property type="project" value="UniProtKB-KW"/>
</dbReference>
<dbReference type="KEGG" id="eha:Ethha_2383"/>
<evidence type="ECO:0000256" key="1">
    <source>
        <dbReference type="ARBA" id="ARBA00004651"/>
    </source>
</evidence>
<evidence type="ECO:0000313" key="18">
    <source>
        <dbReference type="EMBL" id="ADU27882.1"/>
    </source>
</evidence>
<dbReference type="NCBIfam" id="NF001390">
    <property type="entry name" value="PRK00281.1-4"/>
    <property type="match status" value="1"/>
</dbReference>
<dbReference type="EMBL" id="CP002400">
    <property type="protein sequence ID" value="ADU27882.1"/>
    <property type="molecule type" value="Genomic_DNA"/>
</dbReference>
<keyword evidence="19" id="KW-1185">Reference proteome</keyword>
<dbReference type="GO" id="GO:0009252">
    <property type="term" value="P:peptidoglycan biosynthetic process"/>
    <property type="evidence" value="ECO:0007669"/>
    <property type="project" value="UniProtKB-KW"/>
</dbReference>
<dbReference type="AlphaFoldDB" id="E6U569"/>
<keyword evidence="13 17" id="KW-0961">Cell wall biogenesis/degradation</keyword>
<dbReference type="GO" id="GO:0016301">
    <property type="term" value="F:kinase activity"/>
    <property type="evidence" value="ECO:0007669"/>
    <property type="project" value="UniProtKB-KW"/>
</dbReference>
<keyword evidence="18" id="KW-0418">Kinase</keyword>
<feature type="transmembrane region" description="Helical" evidence="17">
    <location>
        <begin position="191"/>
        <end position="212"/>
    </location>
</feature>
<evidence type="ECO:0000256" key="7">
    <source>
        <dbReference type="ARBA" id="ARBA00022801"/>
    </source>
</evidence>
<dbReference type="PANTHER" id="PTHR30622">
    <property type="entry name" value="UNDECAPRENYL-DIPHOSPHATASE"/>
    <property type="match status" value="1"/>
</dbReference>
<dbReference type="HAMAP" id="MF_01006">
    <property type="entry name" value="Undec_diphosphatase"/>
    <property type="match status" value="1"/>
</dbReference>
<feature type="transmembrane region" description="Helical" evidence="17">
    <location>
        <begin position="257"/>
        <end position="276"/>
    </location>
</feature>
<keyword evidence="7 17" id="KW-0378">Hydrolase</keyword>
<feature type="transmembrane region" description="Helical" evidence="17">
    <location>
        <begin position="224"/>
        <end position="245"/>
    </location>
</feature>
<dbReference type="Proteomes" id="UP000001551">
    <property type="component" value="Chromosome"/>
</dbReference>
<proteinExistence type="inferred from homology"/>
<keyword evidence="6 17" id="KW-0812">Transmembrane</keyword>
<name>E6U569_ETHHY</name>
<comment type="similarity">
    <text evidence="2 17">Belongs to the UppP family.</text>
</comment>
<evidence type="ECO:0000256" key="15">
    <source>
        <dbReference type="ARBA" id="ARBA00032932"/>
    </source>
</evidence>
<dbReference type="NCBIfam" id="NF001389">
    <property type="entry name" value="PRK00281.1-2"/>
    <property type="match status" value="1"/>
</dbReference>
<organism evidence="18 19">
    <name type="scientific">Ethanoligenens harbinense (strain DSM 18485 / JCM 12961 / CGMCC 1.5033 / YUAN-3)</name>
    <dbReference type="NCBI Taxonomy" id="663278"/>
    <lineage>
        <taxon>Bacteria</taxon>
        <taxon>Bacillati</taxon>
        <taxon>Bacillota</taxon>
        <taxon>Clostridia</taxon>
        <taxon>Eubacteriales</taxon>
        <taxon>Oscillospiraceae</taxon>
        <taxon>Ethanoligenens</taxon>
    </lineage>
</organism>
<evidence type="ECO:0000256" key="2">
    <source>
        <dbReference type="ARBA" id="ARBA00010621"/>
    </source>
</evidence>
<comment type="function">
    <text evidence="17">Catalyzes the dephosphorylation of undecaprenyl diphosphate (UPP). Confers resistance to bacitracin.</text>
</comment>
<dbReference type="RefSeq" id="WP_013486228.1">
    <property type="nucleotide sequence ID" value="NC_014828.1"/>
</dbReference>
<dbReference type="PANTHER" id="PTHR30622:SF3">
    <property type="entry name" value="UNDECAPRENYL-DIPHOSPHATASE"/>
    <property type="match status" value="1"/>
</dbReference>
<dbReference type="Pfam" id="PF02673">
    <property type="entry name" value="BacA"/>
    <property type="match status" value="1"/>
</dbReference>
<keyword evidence="11 17" id="KW-0472">Membrane</keyword>
<evidence type="ECO:0000256" key="3">
    <source>
        <dbReference type="ARBA" id="ARBA00012374"/>
    </source>
</evidence>
<dbReference type="InterPro" id="IPR003824">
    <property type="entry name" value="UppP"/>
</dbReference>
<evidence type="ECO:0000256" key="17">
    <source>
        <dbReference type="HAMAP-Rule" id="MF_01006"/>
    </source>
</evidence>
<dbReference type="GO" id="GO:0005886">
    <property type="term" value="C:plasma membrane"/>
    <property type="evidence" value="ECO:0007669"/>
    <property type="project" value="UniProtKB-SubCell"/>
</dbReference>
<evidence type="ECO:0000256" key="11">
    <source>
        <dbReference type="ARBA" id="ARBA00023136"/>
    </source>
</evidence>
<comment type="catalytic activity">
    <reaction evidence="16 17">
        <text>di-trans,octa-cis-undecaprenyl diphosphate + H2O = di-trans,octa-cis-undecaprenyl phosphate + phosphate + H(+)</text>
        <dbReference type="Rhea" id="RHEA:28094"/>
        <dbReference type="ChEBI" id="CHEBI:15377"/>
        <dbReference type="ChEBI" id="CHEBI:15378"/>
        <dbReference type="ChEBI" id="CHEBI:43474"/>
        <dbReference type="ChEBI" id="CHEBI:58405"/>
        <dbReference type="ChEBI" id="CHEBI:60392"/>
        <dbReference type="EC" id="3.6.1.27"/>
    </reaction>
</comment>
<dbReference type="HOGENOM" id="CLU_060296_2_0_9"/>
<keyword evidence="12 17" id="KW-0046">Antibiotic resistance</keyword>
<gene>
    <name evidence="17" type="primary">uppP</name>
    <name evidence="18" type="ordered locus">Ethha_2383</name>
</gene>
<dbReference type="STRING" id="663278.Ethha_2383"/>
<dbReference type="eggNOG" id="COG1968">
    <property type="taxonomic scope" value="Bacteria"/>
</dbReference>
<dbReference type="GO" id="GO:0050380">
    <property type="term" value="F:undecaprenyl-diphosphatase activity"/>
    <property type="evidence" value="ECO:0007669"/>
    <property type="project" value="UniProtKB-UniRule"/>
</dbReference>
<accession>E6U569</accession>
<evidence type="ECO:0000256" key="10">
    <source>
        <dbReference type="ARBA" id="ARBA00022989"/>
    </source>
</evidence>
<evidence type="ECO:0000256" key="16">
    <source>
        <dbReference type="ARBA" id="ARBA00047594"/>
    </source>
</evidence>
<evidence type="ECO:0000256" key="12">
    <source>
        <dbReference type="ARBA" id="ARBA00023251"/>
    </source>
</evidence>
<feature type="transmembrane region" description="Helical" evidence="17">
    <location>
        <begin position="113"/>
        <end position="134"/>
    </location>
</feature>
<reference evidence="18 19" key="1">
    <citation type="submission" date="2010-12" db="EMBL/GenBank/DDBJ databases">
        <title>Complete sequence of Ethanoligenens harbinense YUAN-3.</title>
        <authorList>
            <person name="Lucas S."/>
            <person name="Copeland A."/>
            <person name="Lapidus A."/>
            <person name="Cheng J.-F."/>
            <person name="Bruce D."/>
            <person name="Goodwin L."/>
            <person name="Pitluck S."/>
            <person name="Chertkov O."/>
            <person name="Misra M."/>
            <person name="Detter J.C."/>
            <person name="Han C."/>
            <person name="Tapia R."/>
            <person name="Land M."/>
            <person name="Hauser L."/>
            <person name="Jeffries C."/>
            <person name="Kyrpides N."/>
            <person name="Ivanova N."/>
            <person name="Mikhailova N."/>
            <person name="Wang A."/>
            <person name="Mouttaki H."/>
            <person name="He Z."/>
            <person name="Zhou J."/>
            <person name="Hemme C.L."/>
            <person name="Woyke T."/>
        </authorList>
    </citation>
    <scope>NUCLEOTIDE SEQUENCE [LARGE SCALE GENOMIC DNA]</scope>
    <source>
        <strain evidence="19">DSM 18485 / JCM 12961 / CGMCC 1.5033 / YUAN-3</strain>
    </source>
</reference>
<evidence type="ECO:0000313" key="19">
    <source>
        <dbReference type="Proteomes" id="UP000001551"/>
    </source>
</evidence>
<feature type="transmembrane region" description="Helical" evidence="17">
    <location>
        <begin position="88"/>
        <end position="107"/>
    </location>
</feature>
<evidence type="ECO:0000256" key="4">
    <source>
        <dbReference type="ARBA" id="ARBA00021581"/>
    </source>
</evidence>
<evidence type="ECO:0000256" key="14">
    <source>
        <dbReference type="ARBA" id="ARBA00032707"/>
    </source>
</evidence>
<sequence>MANLLLLLKALILGIVEGITEFLPISSTGHMILVGAFMGTDSGPYAKFFTLFEIVIQFGAILAVVVLFRKRILDVFRNFKPGQYGLRLALAIIASLVPTVIVAVLFYKKIGKLLMYPLPVALSLVVGGIALIYFERAFGHKGKVRRMEDVGIKEGFMVGVFQCLSFLWPGFSRSASTIIGGWVVGLTTVAAADYTFFLAIPTMFGASAYSLLDAKMKLSGIEVAALVLGFVVAFIVALIVVKKFIGFLKKKPLRVFGYYRIAVGIVMLICVAAGVLH</sequence>
<comment type="subcellular location">
    <subcellularLocation>
        <location evidence="1 17">Cell membrane</location>
        <topology evidence="1 17">Multi-pass membrane protein</topology>
    </subcellularLocation>
</comment>
<comment type="miscellaneous">
    <text evidence="17">Bacitracin is thought to be involved in the inhibition of peptidoglycan synthesis by sequestering undecaprenyl diphosphate, thereby reducing the pool of lipid carrier available.</text>
</comment>
<keyword evidence="18" id="KW-0808">Transferase</keyword>
<protein>
    <recommendedName>
        <fullName evidence="4 17">Undecaprenyl-diphosphatase</fullName>
        <ecNumber evidence="3 17">3.6.1.27</ecNumber>
    </recommendedName>
    <alternativeName>
        <fullName evidence="15 17">Bacitracin resistance protein</fullName>
    </alternativeName>
    <alternativeName>
        <fullName evidence="14 17">Undecaprenyl pyrophosphate phosphatase</fullName>
    </alternativeName>
</protein>
<evidence type="ECO:0000256" key="9">
    <source>
        <dbReference type="ARBA" id="ARBA00022984"/>
    </source>
</evidence>
<keyword evidence="8 17" id="KW-0133">Cell shape</keyword>
<keyword evidence="10 17" id="KW-1133">Transmembrane helix</keyword>
<dbReference type="EC" id="3.6.1.27" evidence="3 17"/>
<dbReference type="GO" id="GO:0071555">
    <property type="term" value="P:cell wall organization"/>
    <property type="evidence" value="ECO:0007669"/>
    <property type="project" value="UniProtKB-KW"/>
</dbReference>
<dbReference type="GO" id="GO:0046677">
    <property type="term" value="P:response to antibiotic"/>
    <property type="evidence" value="ECO:0007669"/>
    <property type="project" value="UniProtKB-UniRule"/>
</dbReference>
<evidence type="ECO:0000256" key="6">
    <source>
        <dbReference type="ARBA" id="ARBA00022692"/>
    </source>
</evidence>
<feature type="transmembrane region" description="Helical" evidence="17">
    <location>
        <begin position="48"/>
        <end position="68"/>
    </location>
</feature>
<dbReference type="NCBIfam" id="TIGR00753">
    <property type="entry name" value="undec_PP_bacA"/>
    <property type="match status" value="1"/>
</dbReference>
<keyword evidence="9 17" id="KW-0573">Peptidoglycan synthesis</keyword>
<evidence type="ECO:0000256" key="5">
    <source>
        <dbReference type="ARBA" id="ARBA00022475"/>
    </source>
</evidence>
<evidence type="ECO:0000256" key="13">
    <source>
        <dbReference type="ARBA" id="ARBA00023316"/>
    </source>
</evidence>